<dbReference type="PROSITE" id="PS00096">
    <property type="entry name" value="SHMT"/>
    <property type="match status" value="1"/>
</dbReference>
<evidence type="ECO:0000313" key="8">
    <source>
        <dbReference type="EMBL" id="NGN82835.1"/>
    </source>
</evidence>
<comment type="subunit">
    <text evidence="6">Homodimer.</text>
</comment>
<feature type="binding site" evidence="6">
    <location>
        <begin position="127"/>
        <end position="129"/>
    </location>
    <ligand>
        <name>(6S)-5,6,7,8-tetrahydrofolate</name>
        <dbReference type="ChEBI" id="CHEBI:57453"/>
    </ligand>
</feature>
<comment type="function">
    <text evidence="6">Catalyzes the reversible interconversion of serine and glycine with tetrahydrofolate (THF) serving as the one-carbon carrier. This reaction serves as the major source of one-carbon groups required for the biosynthesis of purines, thymidylate, methionine, and other important biomolecules. Also exhibits THF-independent aldolase activity toward beta-hydroxyamino acids, producing glycine and aldehydes, via a retro-aldol mechanism.</text>
</comment>
<evidence type="ECO:0000256" key="1">
    <source>
        <dbReference type="ARBA" id="ARBA00001933"/>
    </source>
</evidence>
<name>A0ABX0DEF9_9MICC</name>
<accession>A0ABX0DEF9</accession>
<comment type="cofactor">
    <cofactor evidence="1 6">
        <name>pyridoxal 5'-phosphate</name>
        <dbReference type="ChEBI" id="CHEBI:597326"/>
    </cofactor>
</comment>
<dbReference type="PANTHER" id="PTHR11680:SF35">
    <property type="entry name" value="SERINE HYDROXYMETHYLTRANSFERASE 1"/>
    <property type="match status" value="1"/>
</dbReference>
<dbReference type="CDD" id="cd00378">
    <property type="entry name" value="SHMT"/>
    <property type="match status" value="1"/>
</dbReference>
<dbReference type="Gene3D" id="3.90.1150.10">
    <property type="entry name" value="Aspartate Aminotransferase, domain 1"/>
    <property type="match status" value="1"/>
</dbReference>
<feature type="binding site" evidence="6">
    <location>
        <position position="123"/>
    </location>
    <ligand>
        <name>(6S)-5,6,7,8-tetrahydrofolate</name>
        <dbReference type="ChEBI" id="CHEBI:57453"/>
    </ligand>
</feature>
<comment type="similarity">
    <text evidence="2 6">Belongs to the SHMT family.</text>
</comment>
<comment type="catalytic activity">
    <reaction evidence="6">
        <text>(6R)-5,10-methylene-5,6,7,8-tetrahydrofolate + glycine + H2O = (6S)-5,6,7,8-tetrahydrofolate + L-serine</text>
        <dbReference type="Rhea" id="RHEA:15481"/>
        <dbReference type="ChEBI" id="CHEBI:15377"/>
        <dbReference type="ChEBI" id="CHEBI:15636"/>
        <dbReference type="ChEBI" id="CHEBI:33384"/>
        <dbReference type="ChEBI" id="CHEBI:57305"/>
        <dbReference type="ChEBI" id="CHEBI:57453"/>
        <dbReference type="EC" id="2.1.2.1"/>
    </reaction>
</comment>
<feature type="site" description="Plays an important role in substrate specificity" evidence="6">
    <location>
        <position position="231"/>
    </location>
</feature>
<dbReference type="NCBIfam" id="NF000586">
    <property type="entry name" value="PRK00011.1"/>
    <property type="match status" value="1"/>
</dbReference>
<sequence length="428" mass="45229">MVSPSLDAPLATLDPEVAAQIDAELARQRNGLEMIASENHTAAAVMAAQGSVLTNKYAEGYPGRRYYGGCEHVDAIEQLAIDRVKALFGAAYANVQPHSGAQANASVMHALIKPGDTIMGLNLAHGGHLTHGMRINFSGRLYNVVPYQVREDTHQVDMADVERLALEHRPALIVAGWSAYARQLDFAEFRRIADLVGAYLMVDMAHFAGLVAAGLHPSPVPHAHVTTSTTHKTLAGPRGGIILSNDAEIAKKINSAVFPGQQGGPLEHVIAGKAVAFKIAASAEFRERQERVLAGARILAERLIQPDVAAKGISVISGGTDVHLVLVDLRNCELDGQQAEDRLAAIDVTVNRNAVPFDPRPPMVTSGLRIGTPALATRGFGLEAFTEVADIIAEALIAAPGDDLSGLRSRVAALAAAHPLYPGVAALS</sequence>
<comment type="caution">
    <text evidence="8">The sequence shown here is derived from an EMBL/GenBank/DDBJ whole genome shotgun (WGS) entry which is preliminary data.</text>
</comment>
<dbReference type="InterPro" id="IPR015422">
    <property type="entry name" value="PyrdxlP-dep_Trfase_small"/>
</dbReference>
<dbReference type="EC" id="2.1.2.1" evidence="6"/>
<evidence type="ECO:0000256" key="2">
    <source>
        <dbReference type="ARBA" id="ARBA00006376"/>
    </source>
</evidence>
<evidence type="ECO:0000256" key="3">
    <source>
        <dbReference type="ARBA" id="ARBA00022563"/>
    </source>
</evidence>
<dbReference type="HAMAP" id="MF_00051">
    <property type="entry name" value="SHMT"/>
    <property type="match status" value="1"/>
</dbReference>
<dbReference type="InterPro" id="IPR001085">
    <property type="entry name" value="Ser_HO-MeTrfase"/>
</dbReference>
<dbReference type="InterPro" id="IPR019798">
    <property type="entry name" value="Ser_HO-MeTrfase_PLP_BS"/>
</dbReference>
<keyword evidence="9" id="KW-1185">Reference proteome</keyword>
<dbReference type="Gene3D" id="3.40.640.10">
    <property type="entry name" value="Type I PLP-dependent aspartate aminotransferase-like (Major domain)"/>
    <property type="match status" value="1"/>
</dbReference>
<protein>
    <recommendedName>
        <fullName evidence="6">Serine hydroxymethyltransferase</fullName>
        <shortName evidence="6">SHMT</shortName>
        <shortName evidence="6">Serine methylase</shortName>
        <ecNumber evidence="6">2.1.2.1</ecNumber>
    </recommendedName>
</protein>
<reference evidence="8 9" key="1">
    <citation type="submission" date="2020-02" db="EMBL/GenBank/DDBJ databases">
        <title>Genome sequence of the type strain DSM 27180 of Arthrobacter silviterrae.</title>
        <authorList>
            <person name="Gao J."/>
            <person name="Sun J."/>
        </authorList>
    </citation>
    <scope>NUCLEOTIDE SEQUENCE [LARGE SCALE GENOMIC DNA]</scope>
    <source>
        <strain evidence="8 9">DSM 27180</strain>
    </source>
</reference>
<evidence type="ECO:0000313" key="9">
    <source>
        <dbReference type="Proteomes" id="UP000479226"/>
    </source>
</evidence>
<evidence type="ECO:0000256" key="4">
    <source>
        <dbReference type="ARBA" id="ARBA00022679"/>
    </source>
</evidence>
<proteinExistence type="inferred from homology"/>
<dbReference type="InterPro" id="IPR015421">
    <property type="entry name" value="PyrdxlP-dep_Trfase_major"/>
</dbReference>
<comment type="caution">
    <text evidence="6">Lacks conserved residue(s) required for the propagation of feature annotation.</text>
</comment>
<dbReference type="InterPro" id="IPR049943">
    <property type="entry name" value="Ser_HO-MeTrfase-like"/>
</dbReference>
<dbReference type="PANTHER" id="PTHR11680">
    <property type="entry name" value="SERINE HYDROXYMETHYLTRANSFERASE"/>
    <property type="match status" value="1"/>
</dbReference>
<dbReference type="InterPro" id="IPR039429">
    <property type="entry name" value="SHMT-like_dom"/>
</dbReference>
<comment type="pathway">
    <text evidence="6">One-carbon metabolism; tetrahydrofolate interconversion.</text>
</comment>
<keyword evidence="6" id="KW-0028">Amino-acid biosynthesis</keyword>
<comment type="pathway">
    <text evidence="6">Amino-acid biosynthesis; glycine biosynthesis; glycine from L-serine: step 1/1.</text>
</comment>
<feature type="modified residue" description="N6-(pyridoxal phosphate)lysine" evidence="6">
    <location>
        <position position="232"/>
    </location>
</feature>
<gene>
    <name evidence="6" type="primary">glyA</name>
    <name evidence="8" type="ORF">G6N77_05060</name>
</gene>
<dbReference type="Pfam" id="PF00464">
    <property type="entry name" value="SHMT"/>
    <property type="match status" value="1"/>
</dbReference>
<keyword evidence="4 6" id="KW-0808">Transferase</keyword>
<keyword evidence="6" id="KW-0963">Cytoplasm</keyword>
<evidence type="ECO:0000259" key="7">
    <source>
        <dbReference type="Pfam" id="PF00464"/>
    </source>
</evidence>
<keyword evidence="5 6" id="KW-0663">Pyridoxal phosphate</keyword>
<dbReference type="PIRSF" id="PIRSF000412">
    <property type="entry name" value="SHMT"/>
    <property type="match status" value="1"/>
</dbReference>
<feature type="domain" description="Serine hydroxymethyltransferase-like" evidence="7">
    <location>
        <begin position="11"/>
        <end position="392"/>
    </location>
</feature>
<dbReference type="InterPro" id="IPR015424">
    <property type="entry name" value="PyrdxlP-dep_Trfase"/>
</dbReference>
<dbReference type="SUPFAM" id="SSF53383">
    <property type="entry name" value="PLP-dependent transferases"/>
    <property type="match status" value="1"/>
</dbReference>
<organism evidence="8 9">
    <name type="scientific">Arthrobacter silviterrae</name>
    <dbReference type="NCBI Taxonomy" id="2026658"/>
    <lineage>
        <taxon>Bacteria</taxon>
        <taxon>Bacillati</taxon>
        <taxon>Actinomycetota</taxon>
        <taxon>Actinomycetes</taxon>
        <taxon>Micrococcales</taxon>
        <taxon>Micrococcaceae</taxon>
        <taxon>Arthrobacter</taxon>
    </lineage>
</organism>
<dbReference type="Proteomes" id="UP000479226">
    <property type="component" value="Unassembled WGS sequence"/>
</dbReference>
<dbReference type="EMBL" id="JAAKZI010000006">
    <property type="protein sequence ID" value="NGN82835.1"/>
    <property type="molecule type" value="Genomic_DNA"/>
</dbReference>
<comment type="subcellular location">
    <subcellularLocation>
        <location evidence="6">Cytoplasm</location>
    </subcellularLocation>
</comment>
<evidence type="ECO:0000256" key="5">
    <source>
        <dbReference type="ARBA" id="ARBA00022898"/>
    </source>
</evidence>
<evidence type="ECO:0000256" key="6">
    <source>
        <dbReference type="HAMAP-Rule" id="MF_00051"/>
    </source>
</evidence>
<keyword evidence="3 6" id="KW-0554">One-carbon metabolism</keyword>